<dbReference type="HOGENOM" id="CLU_061887_0_1_1"/>
<dbReference type="PANTHER" id="PTHR12838">
    <property type="entry name" value="U3 SMALL NUCLEOLAR RNA-ASSOCIATED PROTEIN 11"/>
    <property type="match status" value="1"/>
</dbReference>
<evidence type="ECO:0000313" key="7">
    <source>
        <dbReference type="EMBL" id="EKV09127.1"/>
    </source>
</evidence>
<evidence type="ECO:0000256" key="4">
    <source>
        <dbReference type="ARBA" id="ARBA00022552"/>
    </source>
</evidence>
<dbReference type="Proteomes" id="UP000009886">
    <property type="component" value="Unassembled WGS sequence"/>
</dbReference>
<feature type="compositionally biased region" description="Acidic residues" evidence="6">
    <location>
        <begin position="164"/>
        <end position="178"/>
    </location>
</feature>
<feature type="region of interest" description="Disordered" evidence="6">
    <location>
        <begin position="1"/>
        <end position="24"/>
    </location>
</feature>
<dbReference type="EMBL" id="AKCU01000434">
    <property type="protein sequence ID" value="EKV09127.1"/>
    <property type="molecule type" value="Genomic_DNA"/>
</dbReference>
<feature type="region of interest" description="Disordered" evidence="6">
    <location>
        <begin position="155"/>
        <end position="262"/>
    </location>
</feature>
<keyword evidence="4" id="KW-0698">rRNA processing</keyword>
<evidence type="ECO:0000256" key="3">
    <source>
        <dbReference type="ARBA" id="ARBA00008105"/>
    </source>
</evidence>
<comment type="subcellular location">
    <subcellularLocation>
        <location evidence="2">Nucleus</location>
        <location evidence="2">Nucleolus</location>
    </subcellularLocation>
</comment>
<comment type="caution">
    <text evidence="7">The sequence shown here is derived from an EMBL/GenBank/DDBJ whole genome shotgun (WGS) entry which is preliminary data.</text>
</comment>
<feature type="region of interest" description="Disordered" evidence="6">
    <location>
        <begin position="76"/>
        <end position="109"/>
    </location>
</feature>
<dbReference type="PANTHER" id="PTHR12838:SF0">
    <property type="entry name" value="U3 SMALL NUCLEOLAR RNA-ASSOCIATED PROTEIN 11-RELATED"/>
    <property type="match status" value="1"/>
</dbReference>
<name>K9FLG2_PEND1</name>
<organism evidence="7 8">
    <name type="scientific">Penicillium digitatum (strain Pd1 / CECT 20795)</name>
    <name type="common">Green mold</name>
    <dbReference type="NCBI Taxonomy" id="1170230"/>
    <lineage>
        <taxon>Eukaryota</taxon>
        <taxon>Fungi</taxon>
        <taxon>Dikarya</taxon>
        <taxon>Ascomycota</taxon>
        <taxon>Pezizomycotina</taxon>
        <taxon>Eurotiomycetes</taxon>
        <taxon>Eurotiomycetidae</taxon>
        <taxon>Eurotiales</taxon>
        <taxon>Aspergillaceae</taxon>
        <taxon>Penicillium</taxon>
    </lineage>
</organism>
<dbReference type="InterPro" id="IPR007144">
    <property type="entry name" value="SSU_processome_Utp11"/>
</dbReference>
<dbReference type="GO" id="GO:0006364">
    <property type="term" value="P:rRNA processing"/>
    <property type="evidence" value="ECO:0007669"/>
    <property type="project" value="UniProtKB-KW"/>
</dbReference>
<feature type="region of interest" description="Disordered" evidence="6">
    <location>
        <begin position="283"/>
        <end position="307"/>
    </location>
</feature>
<reference evidence="8" key="1">
    <citation type="journal article" date="2012" name="BMC Genomics">
        <title>Genome sequence of the necrotrophic fungus Penicillium digitatum, the main postharvest pathogen of citrus.</title>
        <authorList>
            <person name="Marcet-Houben M."/>
            <person name="Ballester A.-R."/>
            <person name="de la Fuente B."/>
            <person name="Harries E."/>
            <person name="Marcos J.F."/>
            <person name="Gonzalez-Candelas L."/>
            <person name="Gabaldon T."/>
        </authorList>
    </citation>
    <scope>NUCLEOTIDE SEQUENCE [LARGE SCALE GENOMIC DNA]</scope>
    <source>
        <strain evidence="8">Pd1 / CECT 20795</strain>
    </source>
</reference>
<proteinExistence type="inferred from homology"/>
<sequence length="307" mass="35411">MSSMRNAVQRRNHKERGQVQGREKWGLLEKHKASSYRGSLGIFTNHLSFDYSLRAKDYNAKKAKLKRLEEKARDRNPDEFAFGMMGDKNRVQGRHGRGTGTARDSAAARGLSHEAIKLLKTQDTGYLRTVGERVRREIERLEREVELQVGMNKVLGKKDGEKGEESDEDDGIDDDSDFDFGAPVQPKPTRVVFADDRQDQLAMKKRRMQKEEPALESEEEDQTSNKTRKTPKQLQAERQALADARRARKLRKRTIEARNNKLTALRKQHAEIRTAEQELDWQRAKMGNSVGGTNKDGIKWKIRERKR</sequence>
<dbReference type="OrthoDB" id="29058at2759"/>
<evidence type="ECO:0000313" key="8">
    <source>
        <dbReference type="Proteomes" id="UP000009886"/>
    </source>
</evidence>
<protein>
    <submittedName>
        <fullName evidence="7">U3 small nucleolar RNA-associated protein Utp11, putative</fullName>
    </submittedName>
</protein>
<evidence type="ECO:0000256" key="1">
    <source>
        <dbReference type="ARBA" id="ARBA00004099"/>
    </source>
</evidence>
<feature type="compositionally biased region" description="Basic and acidic residues" evidence="6">
    <location>
        <begin position="15"/>
        <end position="24"/>
    </location>
</feature>
<comment type="similarity">
    <text evidence="3">Belongs to the UTP11 family.</text>
</comment>
<gene>
    <name evidence="7" type="ORF">PDIP_66380</name>
</gene>
<evidence type="ECO:0000256" key="5">
    <source>
        <dbReference type="ARBA" id="ARBA00023242"/>
    </source>
</evidence>
<dbReference type="GO" id="GO:0032040">
    <property type="term" value="C:small-subunit processome"/>
    <property type="evidence" value="ECO:0007669"/>
    <property type="project" value="InterPro"/>
</dbReference>
<evidence type="ECO:0000256" key="6">
    <source>
        <dbReference type="SAM" id="MobiDB-lite"/>
    </source>
</evidence>
<feature type="compositionally biased region" description="Low complexity" evidence="6">
    <location>
        <begin position="233"/>
        <end position="242"/>
    </location>
</feature>
<keyword evidence="5" id="KW-0539">Nucleus</keyword>
<accession>K9FLG2</accession>
<comment type="function">
    <text evidence="1">Involved in nucleolar processing of pre-18S ribosomal RNA.</text>
</comment>
<dbReference type="Pfam" id="PF03998">
    <property type="entry name" value="Utp11"/>
    <property type="match status" value="1"/>
</dbReference>
<dbReference type="VEuPathDB" id="FungiDB:PDIP_66380"/>
<dbReference type="AlphaFoldDB" id="K9FLG2"/>
<evidence type="ECO:0000256" key="2">
    <source>
        <dbReference type="ARBA" id="ARBA00004604"/>
    </source>
</evidence>
<dbReference type="KEGG" id="pdp:PDIP_66380"/>